<reference evidence="1 2" key="1">
    <citation type="submission" date="2020-03" db="EMBL/GenBank/DDBJ databases">
        <authorList>
            <person name="Zhu W."/>
        </authorList>
    </citation>
    <scope>NUCLEOTIDE SEQUENCE [LARGE SCALE GENOMIC DNA]</scope>
    <source>
        <strain evidence="1 2">185</strain>
    </source>
</reference>
<name>A0A6G8S4V1_9GAMM</name>
<dbReference type="KEGG" id="alj:G8D99_09195"/>
<protein>
    <submittedName>
        <fullName evidence="1">Uncharacterized protein</fullName>
    </submittedName>
</protein>
<dbReference type="Proteomes" id="UP000501939">
    <property type="component" value="Chromosome"/>
</dbReference>
<proteinExistence type="predicted"/>
<evidence type="ECO:0000313" key="2">
    <source>
        <dbReference type="Proteomes" id="UP000501939"/>
    </source>
</evidence>
<organism evidence="1 2">
    <name type="scientific">Acinetobacter lanii</name>
    <dbReference type="NCBI Taxonomy" id="2715163"/>
    <lineage>
        <taxon>Bacteria</taxon>
        <taxon>Pseudomonadati</taxon>
        <taxon>Pseudomonadota</taxon>
        <taxon>Gammaproteobacteria</taxon>
        <taxon>Moraxellales</taxon>
        <taxon>Moraxellaceae</taxon>
        <taxon>Acinetobacter</taxon>
    </lineage>
</organism>
<dbReference type="RefSeq" id="WP_166324827.1">
    <property type="nucleotide sequence ID" value="NZ_CP049916.1"/>
</dbReference>
<dbReference type="EMBL" id="CP049916">
    <property type="protein sequence ID" value="QIO09172.1"/>
    <property type="molecule type" value="Genomic_DNA"/>
</dbReference>
<evidence type="ECO:0000313" key="1">
    <source>
        <dbReference type="EMBL" id="QIO09172.1"/>
    </source>
</evidence>
<keyword evidence="2" id="KW-1185">Reference proteome</keyword>
<dbReference type="AlphaFoldDB" id="A0A6G8S4V1"/>
<sequence length="137" mass="16127">MAIKFTQEQIDSFITTREEKLASFAWDDYKKMFPERAQEIGATDTDGIAYMTKGVKKAKIYMAGYENDPQFNRWLSGYLGLQFHIGENFDEHPFTQKILTEKLWHPYKRVDILMKILAVITADPSQKEFYQKLEEMV</sequence>
<gene>
    <name evidence="1" type="ORF">G8D99_09195</name>
</gene>
<accession>A0A6G8S4V1</accession>